<evidence type="ECO:0000256" key="3">
    <source>
        <dbReference type="ARBA" id="ARBA00022980"/>
    </source>
</evidence>
<dbReference type="GO" id="GO:0005762">
    <property type="term" value="C:mitochondrial large ribosomal subunit"/>
    <property type="evidence" value="ECO:0007669"/>
    <property type="project" value="TreeGrafter"/>
</dbReference>
<sequence>MSFSSKLLSTTNNGTGAFVLQCRKLVFNYCELWGSNKGMVNYIKKDLAQFARENPQIEIVVQQRKAHHPIVRGEYRKSTDIVVRAVYRCCVVLTLDRFSVVNGREKVICTRNMQPNEIATKVNLLRDSSGEKLKNLAKKPVLSTTESVRGIWSPFHSNPHSI</sequence>
<evidence type="ECO:0000259" key="7">
    <source>
        <dbReference type="SMART" id="SM00916"/>
    </source>
</evidence>
<evidence type="ECO:0000256" key="4">
    <source>
        <dbReference type="ARBA" id="ARBA00023128"/>
    </source>
</evidence>
<dbReference type="PANTHER" id="PTHR21396">
    <property type="entry name" value="39S RIBOSOMAL PROTEIN L43"/>
    <property type="match status" value="1"/>
</dbReference>
<dbReference type="InterPro" id="IPR039927">
    <property type="entry name" value="Ribosomal_mL43"/>
</dbReference>
<dbReference type="Pfam" id="PF05047">
    <property type="entry name" value="L51_S25_CI-B8"/>
    <property type="match status" value="1"/>
</dbReference>
<dbReference type="OMA" id="ISKWIDL"/>
<dbReference type="AlphaFoldDB" id="A0A163MX94"/>
<reference evidence="8" key="1">
    <citation type="submission" date="2016-04" db="EMBL/GenBank/DDBJ databases">
        <authorList>
            <person name="Evans L.H."/>
            <person name="Alamgir A."/>
            <person name="Owens N."/>
            <person name="Weber N.D."/>
            <person name="Virtaneva K."/>
            <person name="Barbian K."/>
            <person name="Babar A."/>
            <person name="Rosenke K."/>
        </authorList>
    </citation>
    <scope>NUCLEOTIDE SEQUENCE [LARGE SCALE GENOMIC DNA]</scope>
    <source>
        <strain evidence="8">CBS 101.48</strain>
    </source>
</reference>
<dbReference type="Proteomes" id="UP000078561">
    <property type="component" value="Unassembled WGS sequence"/>
</dbReference>
<name>A0A163MX94_ABSGL</name>
<evidence type="ECO:0000256" key="2">
    <source>
        <dbReference type="ARBA" id="ARBA00006073"/>
    </source>
</evidence>
<dbReference type="STRING" id="4829.A0A163MX94"/>
<evidence type="ECO:0000256" key="1">
    <source>
        <dbReference type="ARBA" id="ARBA00004173"/>
    </source>
</evidence>
<feature type="domain" description="Ribosomal protein/NADH dehydrogenase" evidence="7">
    <location>
        <begin position="31"/>
        <end position="129"/>
    </location>
</feature>
<keyword evidence="4" id="KW-0496">Mitochondrion</keyword>
<dbReference type="GO" id="GO:0003735">
    <property type="term" value="F:structural constituent of ribosome"/>
    <property type="evidence" value="ECO:0007669"/>
    <property type="project" value="InterPro"/>
</dbReference>
<comment type="subcellular location">
    <subcellularLocation>
        <location evidence="1">Mitochondrion</location>
    </subcellularLocation>
</comment>
<gene>
    <name evidence="8" type="primary">ABSGL_15372.1 scaffold 16614</name>
</gene>
<dbReference type="PANTHER" id="PTHR21396:SF2">
    <property type="entry name" value="LARGE RIBOSOMAL SUBUNIT PROTEIN ML43"/>
    <property type="match status" value="1"/>
</dbReference>
<dbReference type="InterPro" id="IPR007741">
    <property type="entry name" value="Ribosomal_mL43/mS25/NADH_DH"/>
</dbReference>
<keyword evidence="3" id="KW-0689">Ribosomal protein</keyword>
<evidence type="ECO:0000313" key="8">
    <source>
        <dbReference type="EMBL" id="SAM09671.1"/>
    </source>
</evidence>
<evidence type="ECO:0000256" key="6">
    <source>
        <dbReference type="ARBA" id="ARBA00035188"/>
    </source>
</evidence>
<dbReference type="SMART" id="SM00916">
    <property type="entry name" value="L51_S25_CI-B8"/>
    <property type="match status" value="1"/>
</dbReference>
<dbReference type="SUPFAM" id="SSF52833">
    <property type="entry name" value="Thioredoxin-like"/>
    <property type="match status" value="1"/>
</dbReference>
<accession>A0A163MX94</accession>
<protein>
    <recommendedName>
        <fullName evidence="6">Large ribosomal subunit protein mL43</fullName>
    </recommendedName>
</protein>
<keyword evidence="5" id="KW-0687">Ribonucleoprotein</keyword>
<dbReference type="InterPro" id="IPR036249">
    <property type="entry name" value="Thioredoxin-like_sf"/>
</dbReference>
<dbReference type="OrthoDB" id="88at2759"/>
<organism evidence="8">
    <name type="scientific">Absidia glauca</name>
    <name type="common">Pin mould</name>
    <dbReference type="NCBI Taxonomy" id="4829"/>
    <lineage>
        <taxon>Eukaryota</taxon>
        <taxon>Fungi</taxon>
        <taxon>Fungi incertae sedis</taxon>
        <taxon>Mucoromycota</taxon>
        <taxon>Mucoromycotina</taxon>
        <taxon>Mucoromycetes</taxon>
        <taxon>Mucorales</taxon>
        <taxon>Cunninghamellaceae</taxon>
        <taxon>Absidia</taxon>
    </lineage>
</organism>
<dbReference type="Gene3D" id="3.40.30.10">
    <property type="entry name" value="Glutaredoxin"/>
    <property type="match status" value="1"/>
</dbReference>
<dbReference type="EMBL" id="LT555165">
    <property type="protein sequence ID" value="SAM09671.1"/>
    <property type="molecule type" value="Genomic_DNA"/>
</dbReference>
<dbReference type="FunCoup" id="A0A163MX94">
    <property type="interactions" value="222"/>
</dbReference>
<comment type="similarity">
    <text evidence="2">Belongs to the mitochondrion-specific ribosomal protein mL43 family.</text>
</comment>
<evidence type="ECO:0000313" key="9">
    <source>
        <dbReference type="Proteomes" id="UP000078561"/>
    </source>
</evidence>
<dbReference type="GO" id="GO:0032543">
    <property type="term" value="P:mitochondrial translation"/>
    <property type="evidence" value="ECO:0007669"/>
    <property type="project" value="InterPro"/>
</dbReference>
<keyword evidence="9" id="KW-1185">Reference proteome</keyword>
<dbReference type="InParanoid" id="A0A163MX94"/>
<proteinExistence type="inferred from homology"/>
<evidence type="ECO:0000256" key="5">
    <source>
        <dbReference type="ARBA" id="ARBA00023274"/>
    </source>
</evidence>